<feature type="domain" description="Protein kinase" evidence="4">
    <location>
        <begin position="1"/>
        <end position="190"/>
    </location>
</feature>
<dbReference type="SUPFAM" id="SSF50978">
    <property type="entry name" value="WD40 repeat-like"/>
    <property type="match status" value="1"/>
</dbReference>
<dbReference type="AlphaFoldDB" id="A0A165IUR4"/>
<proteinExistence type="predicted"/>
<dbReference type="PROSITE" id="PS50082">
    <property type="entry name" value="WD_REPEATS_2"/>
    <property type="match status" value="7"/>
</dbReference>
<name>A0A165IUR4_EXIGL</name>
<dbReference type="PANTHER" id="PTHR19848">
    <property type="entry name" value="WD40 REPEAT PROTEIN"/>
    <property type="match status" value="1"/>
</dbReference>
<keyword evidence="1 3" id="KW-0853">WD repeat</keyword>
<dbReference type="PROSITE" id="PS00678">
    <property type="entry name" value="WD_REPEATS_1"/>
    <property type="match status" value="4"/>
</dbReference>
<keyword evidence="6" id="KW-1185">Reference proteome</keyword>
<dbReference type="InterPro" id="IPR008271">
    <property type="entry name" value="Ser/Thr_kinase_AS"/>
</dbReference>
<dbReference type="OrthoDB" id="538223at2759"/>
<feature type="repeat" description="WD" evidence="3">
    <location>
        <begin position="517"/>
        <end position="551"/>
    </location>
</feature>
<dbReference type="InterPro" id="IPR019775">
    <property type="entry name" value="WD40_repeat_CS"/>
</dbReference>
<dbReference type="PANTHER" id="PTHR19848:SF8">
    <property type="entry name" value="F-BOX AND WD REPEAT DOMAIN CONTAINING 7"/>
    <property type="match status" value="1"/>
</dbReference>
<feature type="repeat" description="WD" evidence="3">
    <location>
        <begin position="468"/>
        <end position="509"/>
    </location>
</feature>
<feature type="repeat" description="WD" evidence="3">
    <location>
        <begin position="341"/>
        <end position="380"/>
    </location>
</feature>
<dbReference type="PROSITE" id="PS50294">
    <property type="entry name" value="WD_REPEATS_REGION"/>
    <property type="match status" value="5"/>
</dbReference>
<dbReference type="GO" id="GO:0005524">
    <property type="term" value="F:ATP binding"/>
    <property type="evidence" value="ECO:0007669"/>
    <property type="project" value="InterPro"/>
</dbReference>
<evidence type="ECO:0000256" key="2">
    <source>
        <dbReference type="ARBA" id="ARBA00022737"/>
    </source>
</evidence>
<dbReference type="SMART" id="SM00220">
    <property type="entry name" value="S_TKc"/>
    <property type="match status" value="1"/>
</dbReference>
<dbReference type="PROSITE" id="PS00108">
    <property type="entry name" value="PROTEIN_KINASE_ST"/>
    <property type="match status" value="1"/>
</dbReference>
<dbReference type="SUPFAM" id="SSF56112">
    <property type="entry name" value="Protein kinase-like (PK-like)"/>
    <property type="match status" value="1"/>
</dbReference>
<organism evidence="5 6">
    <name type="scientific">Exidia glandulosa HHB12029</name>
    <dbReference type="NCBI Taxonomy" id="1314781"/>
    <lineage>
        <taxon>Eukaryota</taxon>
        <taxon>Fungi</taxon>
        <taxon>Dikarya</taxon>
        <taxon>Basidiomycota</taxon>
        <taxon>Agaricomycotina</taxon>
        <taxon>Agaricomycetes</taxon>
        <taxon>Auriculariales</taxon>
        <taxon>Exidiaceae</taxon>
        <taxon>Exidia</taxon>
    </lineage>
</organism>
<dbReference type="PROSITE" id="PS50011">
    <property type="entry name" value="PROTEIN_KINASE_DOM"/>
    <property type="match status" value="1"/>
</dbReference>
<feature type="repeat" description="WD" evidence="3">
    <location>
        <begin position="425"/>
        <end position="466"/>
    </location>
</feature>
<dbReference type="STRING" id="1314781.A0A165IUR4"/>
<dbReference type="GO" id="GO:0004672">
    <property type="term" value="F:protein kinase activity"/>
    <property type="evidence" value="ECO:0007669"/>
    <property type="project" value="InterPro"/>
</dbReference>
<dbReference type="InterPro" id="IPR011009">
    <property type="entry name" value="Kinase-like_dom_sf"/>
</dbReference>
<dbReference type="SMART" id="SM00320">
    <property type="entry name" value="WD40"/>
    <property type="match status" value="7"/>
</dbReference>
<evidence type="ECO:0000259" key="4">
    <source>
        <dbReference type="PROSITE" id="PS50011"/>
    </source>
</evidence>
<feature type="repeat" description="WD" evidence="3">
    <location>
        <begin position="383"/>
        <end position="419"/>
    </location>
</feature>
<dbReference type="InterPro" id="IPR020472">
    <property type="entry name" value="WD40_PAC1"/>
</dbReference>
<dbReference type="EMBL" id="KV425982">
    <property type="protein sequence ID" value="KZV93902.1"/>
    <property type="molecule type" value="Genomic_DNA"/>
</dbReference>
<dbReference type="InterPro" id="IPR036322">
    <property type="entry name" value="WD40_repeat_dom_sf"/>
</dbReference>
<dbReference type="InterPro" id="IPR001680">
    <property type="entry name" value="WD40_rpt"/>
</dbReference>
<protein>
    <submittedName>
        <fullName evidence="5">WD40 repeat-like protein</fullName>
    </submittedName>
</protein>
<gene>
    <name evidence="5" type="ORF">EXIGLDRAFT_716638</name>
</gene>
<dbReference type="CDD" id="cd00200">
    <property type="entry name" value="WD40"/>
    <property type="match status" value="1"/>
</dbReference>
<dbReference type="PRINTS" id="PR00320">
    <property type="entry name" value="GPROTEINBRPT"/>
</dbReference>
<dbReference type="Pfam" id="PF07714">
    <property type="entry name" value="PK_Tyr_Ser-Thr"/>
    <property type="match status" value="1"/>
</dbReference>
<dbReference type="InterPro" id="IPR000719">
    <property type="entry name" value="Prot_kinase_dom"/>
</dbReference>
<dbReference type="Proteomes" id="UP000077266">
    <property type="component" value="Unassembled WGS sequence"/>
</dbReference>
<dbReference type="InterPro" id="IPR001245">
    <property type="entry name" value="Ser-Thr/Tyr_kinase_cat_dom"/>
</dbReference>
<evidence type="ECO:0000256" key="1">
    <source>
        <dbReference type="ARBA" id="ARBA00022574"/>
    </source>
</evidence>
<keyword evidence="2" id="KW-0677">Repeat</keyword>
<dbReference type="Gene3D" id="2.130.10.10">
    <property type="entry name" value="YVTN repeat-like/Quinoprotein amine dehydrogenase"/>
    <property type="match status" value="3"/>
</dbReference>
<accession>A0A165IUR4</accession>
<feature type="repeat" description="WD" evidence="3">
    <location>
        <begin position="553"/>
        <end position="585"/>
    </location>
</feature>
<dbReference type="Gene3D" id="1.10.510.10">
    <property type="entry name" value="Transferase(Phosphotransferase) domain 1"/>
    <property type="match status" value="1"/>
</dbReference>
<dbReference type="InterPro" id="IPR015943">
    <property type="entry name" value="WD40/YVTN_repeat-like_dom_sf"/>
</dbReference>
<feature type="repeat" description="WD" evidence="3">
    <location>
        <begin position="298"/>
        <end position="339"/>
    </location>
</feature>
<dbReference type="Pfam" id="PF00400">
    <property type="entry name" value="WD40"/>
    <property type="match status" value="7"/>
</dbReference>
<dbReference type="InParanoid" id="A0A165IUR4"/>
<evidence type="ECO:0000256" key="3">
    <source>
        <dbReference type="PROSITE-ProRule" id="PRU00221"/>
    </source>
</evidence>
<evidence type="ECO:0000313" key="6">
    <source>
        <dbReference type="Proteomes" id="UP000077266"/>
    </source>
</evidence>
<sequence>MKSARAGHEPELAAPVTDCDFDLLRLHCLELKLLSEVAGGLAYLHAYNLAHGDIKASNVLVKGGVAQLGDFGFSVILAEHTGSTSSHLGTARWFAPESLQEHAHRTQEADMWAFGCAILEVRTLLVPYHRVSDAAVPLAIRKDRPYERPKGIHPSLWSMAEACWSRSPKARIVSPTLASRIKITVKYATLLRKALEGLPHVHLLGFGYPDSNSSPRFSLGSLILKKDNNKSTDLTLAAASALNALRALEASGKRYHPAALRPIIHLIAIATPQLAKKLMFKVRSSASPELPGSPLGPLRGHTDEVCAVTFLPDGRRLVSSSTDKTVRIWDIESGKTVIGPLVGHTDLVRCVAVHGSRIASCSWDGTFRVWDADSGKLVLGPITAHQGKKVYRIAYSKDGTHIATAGADERAAIWDANTGVRWRELVGHTHVVLCVAFSEDGTRLVSGSWDETVRIWDVASGECIGEPLTGHTRMVTAVCFSPDGKRVFSSSYDGTIRIWDAETRALIGEPLRMDGSVACMALSPDGKRLVSGSRRGKIAMWDALTGAAIPMPFKDHKGWVNSVAFSPDGRKIASASSDKTIALWDATDDWKRWDIDDEDVEKDDD</sequence>
<evidence type="ECO:0000313" key="5">
    <source>
        <dbReference type="EMBL" id="KZV93902.1"/>
    </source>
</evidence>
<reference evidence="5 6" key="1">
    <citation type="journal article" date="2016" name="Mol. Biol. Evol.">
        <title>Comparative Genomics of Early-Diverging Mushroom-Forming Fungi Provides Insights into the Origins of Lignocellulose Decay Capabilities.</title>
        <authorList>
            <person name="Nagy L.G."/>
            <person name="Riley R."/>
            <person name="Tritt A."/>
            <person name="Adam C."/>
            <person name="Daum C."/>
            <person name="Floudas D."/>
            <person name="Sun H."/>
            <person name="Yadav J.S."/>
            <person name="Pangilinan J."/>
            <person name="Larsson K.H."/>
            <person name="Matsuura K."/>
            <person name="Barry K."/>
            <person name="Labutti K."/>
            <person name="Kuo R."/>
            <person name="Ohm R.A."/>
            <person name="Bhattacharya S.S."/>
            <person name="Shirouzu T."/>
            <person name="Yoshinaga Y."/>
            <person name="Martin F.M."/>
            <person name="Grigoriev I.V."/>
            <person name="Hibbett D.S."/>
        </authorList>
    </citation>
    <scope>NUCLEOTIDE SEQUENCE [LARGE SCALE GENOMIC DNA]</scope>
    <source>
        <strain evidence="5 6">HHB12029</strain>
    </source>
</reference>